<sequence>MMIRCKHAYGINYQDWQSNKVEASQRKFDHDAFYKKVRTATLPGPAKELHQAVVKLFVDSLVQDKRQSNKFKPISLFSKWLPSQDSYLNRTTSLFDDVATQIYHMDHDTVQRRPLLHARNYLRKAYISPLRKYAKIVERLMSEKKWQEITYPKVPSVCMTRNATNFKKHDEGRYLAYLKGAAAGETKINVSALKPHEICFPSHKQAKALPPDLANAQWEAYVAKMQKSGVLNNAVAISDVSGSMRGEPMNVSISLGLLVASLAQPPWKDHLITFSADPQYHLIQGSNLAQKLRNIARMNWGYNTNFDGVFNLILTTATHYSLKEEDMPKTLFVFSDMQFDEANGGYMPTTAFERIKKKYADAGYEMPQIVFWNLRDSSGVPVTITDEGTALIGGFSGNLLKIFLEGADFEKDWEMVKHTPKMTPVDTMRKAIDHERFNVLRVVD</sequence>
<name>A0A316V7C5_9BASI</name>
<evidence type="ECO:0000259" key="2">
    <source>
        <dbReference type="Pfam" id="PF25043"/>
    </source>
</evidence>
<dbReference type="RefSeq" id="XP_025353799.1">
    <property type="nucleotide sequence ID" value="XM_025499059.1"/>
</dbReference>
<dbReference type="Gene3D" id="3.40.50.410">
    <property type="entry name" value="von Willebrand factor, type A domain"/>
    <property type="match status" value="1"/>
</dbReference>
<protein>
    <submittedName>
        <fullName evidence="3">Uncharacterized protein</fullName>
    </submittedName>
</protein>
<dbReference type="AlphaFoldDB" id="A0A316V7C5"/>
<dbReference type="CDD" id="cd00198">
    <property type="entry name" value="vWFA"/>
    <property type="match status" value="1"/>
</dbReference>
<dbReference type="Proteomes" id="UP000245771">
    <property type="component" value="Unassembled WGS sequence"/>
</dbReference>
<organism evidence="3 4">
    <name type="scientific">Meira miltonrushii</name>
    <dbReference type="NCBI Taxonomy" id="1280837"/>
    <lineage>
        <taxon>Eukaryota</taxon>
        <taxon>Fungi</taxon>
        <taxon>Dikarya</taxon>
        <taxon>Basidiomycota</taxon>
        <taxon>Ustilaginomycotina</taxon>
        <taxon>Exobasidiomycetes</taxon>
        <taxon>Exobasidiales</taxon>
        <taxon>Brachybasidiaceae</taxon>
        <taxon>Meira</taxon>
    </lineage>
</organism>
<gene>
    <name evidence="3" type="ORF">FA14DRAFT_161318</name>
</gene>
<keyword evidence="4" id="KW-1185">Reference proteome</keyword>
<dbReference type="OrthoDB" id="1149618at2759"/>
<feature type="domain" description="DUF2828" evidence="1">
    <location>
        <begin position="24"/>
        <end position="231"/>
    </location>
</feature>
<evidence type="ECO:0000259" key="1">
    <source>
        <dbReference type="Pfam" id="PF11443"/>
    </source>
</evidence>
<reference evidence="3 4" key="1">
    <citation type="journal article" date="2018" name="Mol. Biol. Evol.">
        <title>Broad Genomic Sampling Reveals a Smut Pathogenic Ancestry of the Fungal Clade Ustilaginomycotina.</title>
        <authorList>
            <person name="Kijpornyongpan T."/>
            <person name="Mondo S.J."/>
            <person name="Barry K."/>
            <person name="Sandor L."/>
            <person name="Lee J."/>
            <person name="Lipzen A."/>
            <person name="Pangilinan J."/>
            <person name="LaButti K."/>
            <person name="Hainaut M."/>
            <person name="Henrissat B."/>
            <person name="Grigoriev I.V."/>
            <person name="Spatafora J.W."/>
            <person name="Aime M.C."/>
        </authorList>
    </citation>
    <scope>NUCLEOTIDE SEQUENCE [LARGE SCALE GENOMIC DNA]</scope>
    <source>
        <strain evidence="3 4">MCA 3882</strain>
    </source>
</reference>
<dbReference type="PIRSF" id="PIRSF015417">
    <property type="entry name" value="T31B5_30_vWA"/>
    <property type="match status" value="1"/>
</dbReference>
<proteinExistence type="predicted"/>
<evidence type="ECO:0000313" key="3">
    <source>
        <dbReference type="EMBL" id="PWN33497.1"/>
    </source>
</evidence>
<dbReference type="Pfam" id="PF25043">
    <property type="entry name" value="DUF7788"/>
    <property type="match status" value="1"/>
</dbReference>
<feature type="domain" description="DUF7788" evidence="2">
    <location>
        <begin position="233"/>
        <end position="432"/>
    </location>
</feature>
<accession>A0A316V7C5</accession>
<dbReference type="InterPro" id="IPR058580">
    <property type="entry name" value="DUF2828"/>
</dbReference>
<dbReference type="PANTHER" id="PTHR31373">
    <property type="entry name" value="OS06G0652100 PROTEIN"/>
    <property type="match status" value="1"/>
</dbReference>
<dbReference type="GeneID" id="37020840"/>
<evidence type="ECO:0000313" key="4">
    <source>
        <dbReference type="Proteomes" id="UP000245771"/>
    </source>
</evidence>
<dbReference type="InterPro" id="IPR011205">
    <property type="entry name" value="UCP015417_vWA"/>
</dbReference>
<dbReference type="SUPFAM" id="SSF53300">
    <property type="entry name" value="vWA-like"/>
    <property type="match status" value="1"/>
</dbReference>
<dbReference type="Pfam" id="PF11443">
    <property type="entry name" value="DUF2828"/>
    <property type="match status" value="1"/>
</dbReference>
<dbReference type="PANTHER" id="PTHR31373:SF27">
    <property type="entry name" value="TROVE DOMAIN-CONTAINING PROTEIN"/>
    <property type="match status" value="1"/>
</dbReference>
<dbReference type="InterPro" id="IPR036465">
    <property type="entry name" value="vWFA_dom_sf"/>
</dbReference>
<dbReference type="InterPro" id="IPR056690">
    <property type="entry name" value="DUF7788"/>
</dbReference>
<dbReference type="EMBL" id="KZ819604">
    <property type="protein sequence ID" value="PWN33497.1"/>
    <property type="molecule type" value="Genomic_DNA"/>
</dbReference>
<dbReference type="InParanoid" id="A0A316V7C5"/>